<evidence type="ECO:0000313" key="3">
    <source>
        <dbReference type="Proteomes" id="UP000019184"/>
    </source>
</evidence>
<dbReference type="Gene3D" id="2.20.140.10">
    <property type="entry name" value="WGR domain"/>
    <property type="match status" value="1"/>
</dbReference>
<evidence type="ECO:0000313" key="2">
    <source>
        <dbReference type="EMBL" id="CDH45978.1"/>
    </source>
</evidence>
<evidence type="ECO:0000259" key="1">
    <source>
        <dbReference type="Pfam" id="PF05406"/>
    </source>
</evidence>
<dbReference type="EMBL" id="CBTK010000239">
    <property type="protein sequence ID" value="CDH45978.1"/>
    <property type="molecule type" value="Genomic_DNA"/>
</dbReference>
<sequence length="74" mass="8832">MTLLHLRWEKAPRYYQVDVCQDMWGQWVLIQRWGRHGTALGQTQRVACDSYADGLHRLAQIQRRRLQRGYCTVS</sequence>
<dbReference type="AlphaFoldDB" id="A0A7U7J478"/>
<name>A0A7U7J478_9GAMM</name>
<feature type="domain" description="WGR" evidence="1">
    <location>
        <begin position="11"/>
        <end position="70"/>
    </location>
</feature>
<dbReference type="SUPFAM" id="SSF142921">
    <property type="entry name" value="WGR domain-like"/>
    <property type="match status" value="1"/>
</dbReference>
<dbReference type="CDD" id="cd07996">
    <property type="entry name" value="WGR_MMR_like"/>
    <property type="match status" value="1"/>
</dbReference>
<accession>A0A7U7J478</accession>
<dbReference type="InterPro" id="IPR008893">
    <property type="entry name" value="WGR_domain"/>
</dbReference>
<keyword evidence="3" id="KW-1185">Reference proteome</keyword>
<dbReference type="Pfam" id="PF05406">
    <property type="entry name" value="WGR"/>
    <property type="match status" value="1"/>
</dbReference>
<dbReference type="OrthoDB" id="5801306at2"/>
<dbReference type="RefSeq" id="WP_034434327.1">
    <property type="nucleotide sequence ID" value="NZ_CBTK010000239.1"/>
</dbReference>
<dbReference type="Proteomes" id="UP000019184">
    <property type="component" value="Unassembled WGS sequence"/>
</dbReference>
<dbReference type="InterPro" id="IPR049809">
    <property type="entry name" value="YehF/YfeS-like_WGR"/>
</dbReference>
<proteinExistence type="predicted"/>
<dbReference type="InterPro" id="IPR036930">
    <property type="entry name" value="WGR_dom_sf"/>
</dbReference>
<organism evidence="2 3">
    <name type="scientific">Candidatus Contendobacter odensis Run_B_J11</name>
    <dbReference type="NCBI Taxonomy" id="1400861"/>
    <lineage>
        <taxon>Bacteria</taxon>
        <taxon>Pseudomonadati</taxon>
        <taxon>Pseudomonadota</taxon>
        <taxon>Gammaproteobacteria</taxon>
        <taxon>Candidatus Competibacteraceae</taxon>
        <taxon>Candidatus Contendibacter</taxon>
    </lineage>
</organism>
<protein>
    <recommendedName>
        <fullName evidence="1">WGR domain-containing protein</fullName>
    </recommendedName>
</protein>
<reference evidence="2 3" key="1">
    <citation type="journal article" date="2014" name="ISME J.">
        <title>Candidatus Competibacter-lineage genomes retrieved from metagenomes reveal functional metabolic diversity.</title>
        <authorList>
            <person name="McIlroy S.J."/>
            <person name="Albertsen M."/>
            <person name="Andresen E.K."/>
            <person name="Saunders A.M."/>
            <person name="Kristiansen R."/>
            <person name="Stokholm-Bjerregaard M."/>
            <person name="Nielsen K.L."/>
            <person name="Nielsen P.H."/>
        </authorList>
    </citation>
    <scope>NUCLEOTIDE SEQUENCE [LARGE SCALE GENOMIC DNA]</scope>
    <source>
        <strain evidence="2 3">Run_B_J11</strain>
    </source>
</reference>
<gene>
    <name evidence="2" type="ORF">BN874_3130002</name>
</gene>
<comment type="caution">
    <text evidence="2">The sequence shown here is derived from an EMBL/GenBank/DDBJ whole genome shotgun (WGS) entry which is preliminary data.</text>
</comment>